<keyword evidence="2" id="KW-0945">Host-virus interaction</keyword>
<evidence type="ECO:0000256" key="7">
    <source>
        <dbReference type="ARBA" id="ARBA00035110"/>
    </source>
</evidence>
<organism evidence="8">
    <name type="scientific">Leviviridae sp</name>
    <dbReference type="NCBI Taxonomy" id="2027243"/>
    <lineage>
        <taxon>Viruses</taxon>
        <taxon>Riboviria</taxon>
        <taxon>Orthornavirae</taxon>
        <taxon>Lenarviricota</taxon>
        <taxon>Leviviricetes</taxon>
        <taxon>Norzivirales</taxon>
        <taxon>Fiersviridae</taxon>
    </lineage>
</organism>
<dbReference type="Pfam" id="PF03863">
    <property type="entry name" value="Phage_mat-A"/>
    <property type="match status" value="1"/>
</dbReference>
<dbReference type="GO" id="GO:0044423">
    <property type="term" value="C:virion component"/>
    <property type="evidence" value="ECO:0007669"/>
    <property type="project" value="UniProtKB-KW"/>
</dbReference>
<gene>
    <name evidence="8" type="ORF">H4Bulk46610_000002</name>
</gene>
<keyword evidence="5" id="KW-1175">Viral attachment to host cell pilus</keyword>
<evidence type="ECO:0000256" key="3">
    <source>
        <dbReference type="ARBA" id="ARBA00022804"/>
    </source>
</evidence>
<evidence type="ECO:0000256" key="2">
    <source>
        <dbReference type="ARBA" id="ARBA00022581"/>
    </source>
</evidence>
<keyword evidence="4" id="KW-0946">Virion</keyword>
<keyword evidence="6" id="KW-1160">Virus entry into host cell</keyword>
<evidence type="ECO:0000313" key="8">
    <source>
        <dbReference type="EMBL" id="QDH86905.1"/>
    </source>
</evidence>
<accession>A0A514CZW9</accession>
<comment type="similarity">
    <text evidence="7">Belongs to the Leviviricetes maturation protein family.</text>
</comment>
<dbReference type="EMBL" id="MN033017">
    <property type="protein sequence ID" value="QDH86905.1"/>
    <property type="molecule type" value="Genomic_RNA"/>
</dbReference>
<evidence type="ECO:0000256" key="4">
    <source>
        <dbReference type="ARBA" id="ARBA00022844"/>
    </source>
</evidence>
<comment type="subcellular location">
    <subcellularLocation>
        <location evidence="1">Virion</location>
    </subcellularLocation>
</comment>
<dbReference type="InterPro" id="IPR005563">
    <property type="entry name" value="A_protein"/>
</dbReference>
<evidence type="ECO:0000256" key="1">
    <source>
        <dbReference type="ARBA" id="ARBA00004328"/>
    </source>
</evidence>
<reference evidence="8" key="1">
    <citation type="submission" date="2019-05" db="EMBL/GenBank/DDBJ databases">
        <title>Metatranscriptomic reconstruction reveals RNA viruses with the potential to shape carbon cycling in soil.</title>
        <authorList>
            <person name="Starr E.P."/>
            <person name="Nuccio E."/>
            <person name="Pett-Ridge J."/>
            <person name="Banfield J.F."/>
            <person name="Firestone M.K."/>
        </authorList>
    </citation>
    <scope>NUCLEOTIDE SEQUENCE</scope>
    <source>
        <strain evidence="8">H4_Bulk_46_scaffold_610</strain>
    </source>
</reference>
<proteinExistence type="inferred from homology"/>
<sequence>MPKSFNGPDIRGIVYRKLANSSSEDVWSTVAPVSKESLTCPVTNFRPKPVDLFLNRTARKVQGDVFRSEYGVWFDGTTRYRGPVSYIRQFQETDHLTGWPDHGSAMDGRLRAKIKSQNVNLAQTVAEYKQASRMFVDLSTDIVKTFRSLRNGRAFSDFVRNLQNPKTRIDKQIANRWLQYQYGIRPMMQDLYGTTDLLASKIRTGMWLHVKTSLNEQARKSVTERGGFYGNVVIDKAYIWSGKALARYKVTDPSLKTLAQCGISNPALLFWELIPYSFVVDWLFPVGDFLSSLDALNGVTTLQVGTGMKCTQIVVIRTSGGESVQTRTTTDRSTVRTNLSFPKLSYQPSTSLKAVVNGLALLSQLRK</sequence>
<keyword evidence="3" id="KW-1161">Viral attachment to host cell</keyword>
<evidence type="ECO:0000256" key="6">
    <source>
        <dbReference type="ARBA" id="ARBA00023296"/>
    </source>
</evidence>
<evidence type="ECO:0000256" key="5">
    <source>
        <dbReference type="ARBA" id="ARBA00023104"/>
    </source>
</evidence>
<dbReference type="GO" id="GO:0039666">
    <property type="term" value="P:virion attachment to host cell pilus"/>
    <property type="evidence" value="ECO:0007669"/>
    <property type="project" value="UniProtKB-KW"/>
</dbReference>
<protein>
    <recommendedName>
        <fullName evidence="9">Maturation</fullName>
    </recommendedName>
</protein>
<name>A0A514CZW9_9VIRU</name>
<evidence type="ECO:0008006" key="9">
    <source>
        <dbReference type="Google" id="ProtNLM"/>
    </source>
</evidence>